<dbReference type="HOGENOM" id="CLU_1357910_0_0_2"/>
<keyword evidence="2" id="KW-0808">Transferase</keyword>
<keyword evidence="3" id="KW-1185">Reference proteome</keyword>
<feature type="domain" description="Methyltransferase type 11" evidence="1">
    <location>
        <begin position="2"/>
        <end position="100"/>
    </location>
</feature>
<dbReference type="CDD" id="cd02440">
    <property type="entry name" value="AdoMet_MTases"/>
    <property type="match status" value="1"/>
</dbReference>
<evidence type="ECO:0000259" key="1">
    <source>
        <dbReference type="Pfam" id="PF08241"/>
    </source>
</evidence>
<accession>G7WPC8</accession>
<dbReference type="EMBL" id="CP003117">
    <property type="protein sequence ID" value="AET64969.1"/>
    <property type="molecule type" value="Genomic_DNA"/>
</dbReference>
<sequence length="201" mass="22973">MEVGPGKGEFAESGARRGSLSRYYIVDMSERMQDLVKARLENADTSTELVFIHAELDRDPLSEIPDGTIDKIIMINAFQDINPKHALWEFRRILKPGGLFRANVTDRSVREETAADDDLFNKESGYFYLTSNPGAEDQNEVKPLGRITTKAGEDVPYYRMMRSYYRWELKLSFAEPQCLKRSDRSLTYGSGYTNTPFSSRS</sequence>
<organism evidence="2 3">
    <name type="scientific">Methanothrix harundinacea (strain 6Ac)</name>
    <name type="common">Methanosaeta harundinacea</name>
    <dbReference type="NCBI Taxonomy" id="1110509"/>
    <lineage>
        <taxon>Archaea</taxon>
        <taxon>Methanobacteriati</taxon>
        <taxon>Methanobacteriota</taxon>
        <taxon>Stenosarchaea group</taxon>
        <taxon>Methanomicrobia</taxon>
        <taxon>Methanotrichales</taxon>
        <taxon>Methanotrichaceae</taxon>
        <taxon>Methanothrix</taxon>
    </lineage>
</organism>
<evidence type="ECO:0000313" key="2">
    <source>
        <dbReference type="EMBL" id="AET64969.1"/>
    </source>
</evidence>
<dbReference type="SUPFAM" id="SSF53335">
    <property type="entry name" value="S-adenosyl-L-methionine-dependent methyltransferases"/>
    <property type="match status" value="1"/>
</dbReference>
<dbReference type="GO" id="GO:0008757">
    <property type="term" value="F:S-adenosylmethionine-dependent methyltransferase activity"/>
    <property type="evidence" value="ECO:0007669"/>
    <property type="project" value="InterPro"/>
</dbReference>
<dbReference type="GO" id="GO:0032259">
    <property type="term" value="P:methylation"/>
    <property type="evidence" value="ECO:0007669"/>
    <property type="project" value="UniProtKB-KW"/>
</dbReference>
<gene>
    <name evidence="2" type="ordered locus">Mhar_1609</name>
</gene>
<dbReference type="KEGG" id="mhi:Mhar_1609"/>
<dbReference type="Pfam" id="PF08241">
    <property type="entry name" value="Methyltransf_11"/>
    <property type="match status" value="1"/>
</dbReference>
<dbReference type="Proteomes" id="UP000005877">
    <property type="component" value="Chromosome"/>
</dbReference>
<protein>
    <submittedName>
        <fullName evidence="2">Methyltransferase type 12</fullName>
    </submittedName>
</protein>
<dbReference type="AlphaFoldDB" id="G7WPC8"/>
<dbReference type="Gene3D" id="3.40.50.150">
    <property type="entry name" value="Vaccinia Virus protein VP39"/>
    <property type="match status" value="1"/>
</dbReference>
<dbReference type="InterPro" id="IPR029063">
    <property type="entry name" value="SAM-dependent_MTases_sf"/>
</dbReference>
<name>G7WPC8_METH6</name>
<keyword evidence="2" id="KW-0489">Methyltransferase</keyword>
<evidence type="ECO:0000313" key="3">
    <source>
        <dbReference type="Proteomes" id="UP000005877"/>
    </source>
</evidence>
<dbReference type="InterPro" id="IPR013216">
    <property type="entry name" value="Methyltransf_11"/>
</dbReference>
<proteinExistence type="predicted"/>
<reference evidence="2 3" key="1">
    <citation type="journal article" date="2012" name="PLoS ONE">
        <title>The genome characteristics and predicted function of methyl-group oxidation pathway in the obligate aceticlastic methanogens, Methanosaeta spp.</title>
        <authorList>
            <person name="Zhu J."/>
            <person name="Zheng H."/>
            <person name="Ai G."/>
            <person name="Zhang G."/>
            <person name="Liu D."/>
            <person name="Liu X."/>
            <person name="Dong X."/>
        </authorList>
    </citation>
    <scope>NUCLEOTIDE SEQUENCE [LARGE SCALE GENOMIC DNA]</scope>
    <source>
        <strain evidence="2 3">6Ac</strain>
    </source>
</reference>